<keyword evidence="2" id="KW-1185">Reference proteome</keyword>
<evidence type="ECO:0000313" key="2">
    <source>
        <dbReference type="Proteomes" id="UP000492821"/>
    </source>
</evidence>
<feature type="compositionally biased region" description="Basic residues" evidence="1">
    <location>
        <begin position="652"/>
        <end position="663"/>
    </location>
</feature>
<feature type="compositionally biased region" description="Low complexity" evidence="1">
    <location>
        <begin position="421"/>
        <end position="434"/>
    </location>
</feature>
<feature type="region of interest" description="Disordered" evidence="1">
    <location>
        <begin position="421"/>
        <end position="454"/>
    </location>
</feature>
<evidence type="ECO:0000313" key="3">
    <source>
        <dbReference type="WBParaSite" id="Pan_g3121.t1"/>
    </source>
</evidence>
<dbReference type="WBParaSite" id="Pan_g3121.t1">
    <property type="protein sequence ID" value="Pan_g3121.t1"/>
    <property type="gene ID" value="Pan_g3121"/>
</dbReference>
<sequence length="753" mass="82359">MPWHTFRDKRRPLTIPMNEQGLMDTLKTSAFIFMPSVWSSLPTLSKNVEVKLFPRESRRGRSRSLRIEADTGIKASFASKSANFHDESDDAYDSGDESCLIPCSLVGVDGAAKKPIRLRFNPEVLKSAESDAAIQEAVKKTTFMMLEEHLSSEYVLDPADRIDPKQQLLTQLESIFTGRAPALEISAENQLSLVWPVNPTDLISPAEAKKQLTSPARRIAFLEQFFVKVSDCLSVIVLPGRGTPKPDYGILGALLKPTIMPTSQIVEVVVDKKGLFKKLLSIELMAFPRLDDSATHSFHRVEFSERDETIRLELMPRNSRSRRSSWVAPDAFVAIGSTKFAKDGDSNWMIDCAHLRVQELRPELSATLRNYPKVMTTRDLSDIDPDKTITAASTAPASKVDVVYVSTSAVMVKVDPLTPRRSSLSSRFQVSPTSNAPPPRRSSTPSGPLHVDANLSAPVSTNVISPSESIDSGVASPGAMSDIARFRASEEHVVRGLKLRDRSASECFPQQYSVPSVPGLKGILKKPKWHFGSAPSDQGNALRRSPATSRLLYARSVSECVDGADFDEDYGNMSISASTETIASSSPPQENLMFRVDEEDENTESGLNTAEDSDSADATTPPATVMRKKRVSFSEHVQARIYRSNSSVAGRDKRKKQQQRVRRGSGSGSESGDESPIVESIVEDAFSMTASEQAFLGEVAKEISAANAAFSGPESPSKRAARITSTDSAIGDEEDDGGYDEEVDVCLETLRVA</sequence>
<feature type="region of interest" description="Disordered" evidence="1">
    <location>
        <begin position="708"/>
        <end position="740"/>
    </location>
</feature>
<feature type="compositionally biased region" description="Acidic residues" evidence="1">
    <location>
        <begin position="730"/>
        <end position="740"/>
    </location>
</feature>
<reference evidence="2" key="1">
    <citation type="journal article" date="2013" name="Genetics">
        <title>The draft genome and transcriptome of Panagrellus redivivus are shaped by the harsh demands of a free-living lifestyle.</title>
        <authorList>
            <person name="Srinivasan J."/>
            <person name="Dillman A.R."/>
            <person name="Macchietto M.G."/>
            <person name="Heikkinen L."/>
            <person name="Lakso M."/>
            <person name="Fracchia K.M."/>
            <person name="Antoshechkin I."/>
            <person name="Mortazavi A."/>
            <person name="Wong G."/>
            <person name="Sternberg P.W."/>
        </authorList>
    </citation>
    <scope>NUCLEOTIDE SEQUENCE [LARGE SCALE GENOMIC DNA]</scope>
    <source>
        <strain evidence="2">MT8872</strain>
    </source>
</reference>
<name>A0A7E4VUZ8_PANRE</name>
<protein>
    <submittedName>
        <fullName evidence="3">AAA domain-containing protein</fullName>
    </submittedName>
</protein>
<dbReference type="AlphaFoldDB" id="A0A7E4VUZ8"/>
<feature type="compositionally biased region" description="Polar residues" evidence="1">
    <location>
        <begin position="604"/>
        <end position="622"/>
    </location>
</feature>
<accession>A0A7E4VUZ8</accession>
<reference evidence="3" key="2">
    <citation type="submission" date="2020-10" db="UniProtKB">
        <authorList>
            <consortium name="WormBaseParasite"/>
        </authorList>
    </citation>
    <scope>IDENTIFICATION</scope>
</reference>
<proteinExistence type="predicted"/>
<organism evidence="2 3">
    <name type="scientific">Panagrellus redivivus</name>
    <name type="common">Microworm</name>
    <dbReference type="NCBI Taxonomy" id="6233"/>
    <lineage>
        <taxon>Eukaryota</taxon>
        <taxon>Metazoa</taxon>
        <taxon>Ecdysozoa</taxon>
        <taxon>Nematoda</taxon>
        <taxon>Chromadorea</taxon>
        <taxon>Rhabditida</taxon>
        <taxon>Tylenchina</taxon>
        <taxon>Panagrolaimomorpha</taxon>
        <taxon>Panagrolaimoidea</taxon>
        <taxon>Panagrolaimidae</taxon>
        <taxon>Panagrellus</taxon>
    </lineage>
</organism>
<evidence type="ECO:0000256" key="1">
    <source>
        <dbReference type="SAM" id="MobiDB-lite"/>
    </source>
</evidence>
<dbReference type="Proteomes" id="UP000492821">
    <property type="component" value="Unassembled WGS sequence"/>
</dbReference>
<feature type="region of interest" description="Disordered" evidence="1">
    <location>
        <begin position="598"/>
        <end position="677"/>
    </location>
</feature>